<dbReference type="InterPro" id="IPR050567">
    <property type="entry name" value="Mitochondrial_Carrier"/>
</dbReference>
<feature type="repeat" description="Solcar" evidence="9">
    <location>
        <begin position="207"/>
        <end position="296"/>
    </location>
</feature>
<reference evidence="11 12" key="1">
    <citation type="submission" date="2020-08" db="EMBL/GenBank/DDBJ databases">
        <authorList>
            <person name="Hejnol A."/>
        </authorList>
    </citation>
    <scope>NUCLEOTIDE SEQUENCE [LARGE SCALE GENOMIC DNA]</scope>
</reference>
<keyword evidence="8 9" id="KW-0472">Membrane</keyword>
<name>A0A7I8VML2_9ANNE</name>
<keyword evidence="6" id="KW-1133">Transmembrane helix</keyword>
<dbReference type="Gene3D" id="1.50.40.10">
    <property type="entry name" value="Mitochondrial carrier domain"/>
    <property type="match status" value="1"/>
</dbReference>
<accession>A0A7I8VML2</accession>
<proteinExistence type="inferred from homology"/>
<dbReference type="OrthoDB" id="14252at2759"/>
<feature type="repeat" description="Solcar" evidence="9">
    <location>
        <begin position="103"/>
        <end position="196"/>
    </location>
</feature>
<keyword evidence="4 9" id="KW-0812">Transmembrane</keyword>
<dbReference type="Pfam" id="PF00153">
    <property type="entry name" value="Mito_carr"/>
    <property type="match status" value="3"/>
</dbReference>
<keyword evidence="3 10" id="KW-0813">Transport</keyword>
<gene>
    <name evidence="11" type="ORF">DGYR_LOCUS5535</name>
</gene>
<comment type="similarity">
    <text evidence="2 10">Belongs to the mitochondrial carrier (TC 2.A.29) family.</text>
</comment>
<evidence type="ECO:0000256" key="1">
    <source>
        <dbReference type="ARBA" id="ARBA00004225"/>
    </source>
</evidence>
<comment type="caution">
    <text evidence="11">The sequence shown here is derived from an EMBL/GenBank/DDBJ whole genome shotgun (WGS) entry which is preliminary data.</text>
</comment>
<comment type="subcellular location">
    <subcellularLocation>
        <location evidence="1">Mitochondrion membrane</location>
        <topology evidence="1">Multi-pass membrane protein</topology>
    </subcellularLocation>
</comment>
<dbReference type="EMBL" id="CAJFCJ010000007">
    <property type="protein sequence ID" value="CAD5116958.1"/>
    <property type="molecule type" value="Genomic_DNA"/>
</dbReference>
<evidence type="ECO:0000256" key="8">
    <source>
        <dbReference type="ARBA" id="ARBA00023136"/>
    </source>
</evidence>
<evidence type="ECO:0000256" key="5">
    <source>
        <dbReference type="ARBA" id="ARBA00022737"/>
    </source>
</evidence>
<dbReference type="GO" id="GO:0022857">
    <property type="term" value="F:transmembrane transporter activity"/>
    <property type="evidence" value="ECO:0007669"/>
    <property type="project" value="TreeGrafter"/>
</dbReference>
<dbReference type="InterPro" id="IPR018108">
    <property type="entry name" value="MCP_transmembrane"/>
</dbReference>
<protein>
    <submittedName>
        <fullName evidence="11">DgyrCDS5797</fullName>
    </submittedName>
</protein>
<evidence type="ECO:0000256" key="7">
    <source>
        <dbReference type="ARBA" id="ARBA00023128"/>
    </source>
</evidence>
<evidence type="ECO:0000256" key="3">
    <source>
        <dbReference type="ARBA" id="ARBA00022448"/>
    </source>
</evidence>
<keyword evidence="12" id="KW-1185">Reference proteome</keyword>
<dbReference type="InterPro" id="IPR023395">
    <property type="entry name" value="MCP_dom_sf"/>
</dbReference>
<dbReference type="Proteomes" id="UP000549394">
    <property type="component" value="Unassembled WGS sequence"/>
</dbReference>
<dbReference type="PROSITE" id="PS50920">
    <property type="entry name" value="SOLCAR"/>
    <property type="match status" value="3"/>
</dbReference>
<organism evidence="11 12">
    <name type="scientific">Dimorphilus gyrociliatus</name>
    <dbReference type="NCBI Taxonomy" id="2664684"/>
    <lineage>
        <taxon>Eukaryota</taxon>
        <taxon>Metazoa</taxon>
        <taxon>Spiralia</taxon>
        <taxon>Lophotrochozoa</taxon>
        <taxon>Annelida</taxon>
        <taxon>Polychaeta</taxon>
        <taxon>Polychaeta incertae sedis</taxon>
        <taxon>Dinophilidae</taxon>
        <taxon>Dimorphilus</taxon>
    </lineage>
</organism>
<dbReference type="PANTHER" id="PTHR45624">
    <property type="entry name" value="MITOCHONDRIAL BASIC AMINO ACIDS TRANSPORTER-RELATED"/>
    <property type="match status" value="1"/>
</dbReference>
<dbReference type="AlphaFoldDB" id="A0A7I8VML2"/>
<keyword evidence="7" id="KW-0496">Mitochondrion</keyword>
<evidence type="ECO:0000313" key="11">
    <source>
        <dbReference type="EMBL" id="CAD5116958.1"/>
    </source>
</evidence>
<evidence type="ECO:0000313" key="12">
    <source>
        <dbReference type="Proteomes" id="UP000549394"/>
    </source>
</evidence>
<feature type="repeat" description="Solcar" evidence="9">
    <location>
        <begin position="7"/>
        <end position="95"/>
    </location>
</feature>
<evidence type="ECO:0000256" key="6">
    <source>
        <dbReference type="ARBA" id="ARBA00022989"/>
    </source>
</evidence>
<evidence type="ECO:0000256" key="4">
    <source>
        <dbReference type="ARBA" id="ARBA00022692"/>
    </source>
</evidence>
<keyword evidence="5" id="KW-0677">Repeat</keyword>
<sequence>MKEESAVKFFMKNSAAGTAGGIAVCVVGHPFDTLKVRLQSQPIENPVYNGLIDCCKKTYKYEGIGGFYKGVGSPLIGQMFFRAVMFSSYREIGSSLGGKKKRLEAYKYYVAGAGTGFCSAFVEGPIDLLKTKMQTDIINSEKNKVPLRYKHVFHAGKLIIGQHGFKAVFQGLTATHMRNIPACGIYFGFYELARTHFTPAGGTVADITLFQQFCSGGIAGFFYWSMTYPTDVIKSVMQSDDLDPKTRQYRNIAECARKLYAEGGITRFFKGLTPCMMRSIPANAAMLFTFEKVRVLIS</sequence>
<evidence type="ECO:0000256" key="9">
    <source>
        <dbReference type="PROSITE-ProRule" id="PRU00282"/>
    </source>
</evidence>
<evidence type="ECO:0000256" key="10">
    <source>
        <dbReference type="RuleBase" id="RU000488"/>
    </source>
</evidence>
<dbReference type="GO" id="GO:0031966">
    <property type="term" value="C:mitochondrial membrane"/>
    <property type="evidence" value="ECO:0007669"/>
    <property type="project" value="UniProtKB-SubCell"/>
</dbReference>
<dbReference type="SUPFAM" id="SSF103506">
    <property type="entry name" value="Mitochondrial carrier"/>
    <property type="match status" value="1"/>
</dbReference>
<evidence type="ECO:0000256" key="2">
    <source>
        <dbReference type="ARBA" id="ARBA00006375"/>
    </source>
</evidence>
<dbReference type="PANTHER" id="PTHR45624:SF24">
    <property type="entry name" value="MITOCHONDRIAL SUBSTRATE CARRIER FAMILY PROTEIN G"/>
    <property type="match status" value="1"/>
</dbReference>